<sequence>MAEESQETDSSPVSEENVIDESTTEVAEDTASSSDATEVEAETSETETLESAVQDALGPLEEDVVVEEAETTEEKEVTEPIEASEDTPSEDYKDVPFNKHPRFRGLVSEKNELKETVSKLQNDSDQYAKITDFIEKNNLTAKDSVEGFKIMAAIRNNPDLAYKMLGHHLGNMSKVTGRSIPKDIQAKVDDGFLDENAARELSQTRAKLARVQNLRKADHARGAKQQSAVQSDMLSSALQTWGETTLAKDVDFSLKQEEFNDRVVALVNERGQPQTQADVLSLVDDAYATVNERFKARQ</sequence>
<dbReference type="EMBL" id="UINC01129338">
    <property type="protein sequence ID" value="SVD09658.1"/>
    <property type="molecule type" value="Genomic_DNA"/>
</dbReference>
<evidence type="ECO:0000313" key="3">
    <source>
        <dbReference type="EMBL" id="SVD09658.1"/>
    </source>
</evidence>
<organism evidence="3">
    <name type="scientific">marine metagenome</name>
    <dbReference type="NCBI Taxonomy" id="408172"/>
    <lineage>
        <taxon>unclassified sequences</taxon>
        <taxon>metagenomes</taxon>
        <taxon>ecological metagenomes</taxon>
    </lineage>
</organism>
<gene>
    <name evidence="3" type="ORF">METZ01_LOCUS362512</name>
</gene>
<evidence type="ECO:0000256" key="1">
    <source>
        <dbReference type="SAM" id="Coils"/>
    </source>
</evidence>
<feature type="compositionally biased region" description="Acidic residues" evidence="2">
    <location>
        <begin position="60"/>
        <end position="71"/>
    </location>
</feature>
<keyword evidence="1" id="KW-0175">Coiled coil</keyword>
<protein>
    <submittedName>
        <fullName evidence="3">Uncharacterized protein</fullName>
    </submittedName>
</protein>
<feature type="compositionally biased region" description="Acidic residues" evidence="2">
    <location>
        <begin position="37"/>
        <end position="48"/>
    </location>
</feature>
<feature type="compositionally biased region" description="Acidic residues" evidence="2">
    <location>
        <begin position="17"/>
        <end position="28"/>
    </location>
</feature>
<dbReference type="AlphaFoldDB" id="A0A382SKD5"/>
<accession>A0A382SKD5</accession>
<proteinExistence type="predicted"/>
<feature type="coiled-coil region" evidence="1">
    <location>
        <begin position="103"/>
        <end position="130"/>
    </location>
</feature>
<reference evidence="3" key="1">
    <citation type="submission" date="2018-05" db="EMBL/GenBank/DDBJ databases">
        <authorList>
            <person name="Lanie J.A."/>
            <person name="Ng W.-L."/>
            <person name="Kazmierczak K.M."/>
            <person name="Andrzejewski T.M."/>
            <person name="Davidsen T.M."/>
            <person name="Wayne K.J."/>
            <person name="Tettelin H."/>
            <person name="Glass J.I."/>
            <person name="Rusch D."/>
            <person name="Podicherti R."/>
            <person name="Tsui H.-C.T."/>
            <person name="Winkler M.E."/>
        </authorList>
    </citation>
    <scope>NUCLEOTIDE SEQUENCE</scope>
</reference>
<feature type="non-terminal residue" evidence="3">
    <location>
        <position position="298"/>
    </location>
</feature>
<feature type="region of interest" description="Disordered" evidence="2">
    <location>
        <begin position="1"/>
        <end position="97"/>
    </location>
</feature>
<evidence type="ECO:0000256" key="2">
    <source>
        <dbReference type="SAM" id="MobiDB-lite"/>
    </source>
</evidence>
<name>A0A382SKD5_9ZZZZ</name>